<evidence type="ECO:0000313" key="3">
    <source>
        <dbReference type="Proteomes" id="UP000233553"/>
    </source>
</evidence>
<feature type="transmembrane region" description="Helical" evidence="1">
    <location>
        <begin position="63"/>
        <end position="87"/>
    </location>
</feature>
<gene>
    <name evidence="2" type="ORF">CW311_02040</name>
</gene>
<sequence>MLVIYRMMLPLLLIVFVAMGLWVSFLHFPWDWVMYVVMGFEVLLATVVMAMEYQAQNVGGASGWGSFGFLGLSAYLAFFLGLLRVLIWSYQKFWV</sequence>
<keyword evidence="1" id="KW-0812">Transmembrane</keyword>
<comment type="caution">
    <text evidence="2">The sequence shown here is derived from an EMBL/GenBank/DDBJ whole genome shotgun (WGS) entry which is preliminary data.</text>
</comment>
<dbReference type="EMBL" id="PISJ01000002">
    <property type="protein sequence ID" value="PKF36893.1"/>
    <property type="molecule type" value="Genomic_DNA"/>
</dbReference>
<feature type="transmembrane region" description="Helical" evidence="1">
    <location>
        <begin position="32"/>
        <end position="51"/>
    </location>
</feature>
<dbReference type="AlphaFoldDB" id="A0A2N0WKD3"/>
<feature type="transmembrane region" description="Helical" evidence="1">
    <location>
        <begin position="7"/>
        <end position="26"/>
    </location>
</feature>
<evidence type="ECO:0000256" key="1">
    <source>
        <dbReference type="SAM" id="Phobius"/>
    </source>
</evidence>
<accession>A0A2N0WKD3</accession>
<reference evidence="2 3" key="1">
    <citation type="submission" date="2017-12" db="EMBL/GenBank/DDBJ databases">
        <title>Draft Genome sequences of multiple microbial strains isolated from spacecraft associated surfaces.</title>
        <authorList>
            <person name="Seuylemezian A."/>
            <person name="Vaishampayan P."/>
            <person name="Venkateswaran K."/>
        </authorList>
    </citation>
    <scope>NUCLEOTIDE SEQUENCE [LARGE SCALE GENOMIC DNA]</scope>
    <source>
        <strain evidence="2 3">2P01AA</strain>
    </source>
</reference>
<protein>
    <submittedName>
        <fullName evidence="2">Uncharacterized protein</fullName>
    </submittedName>
</protein>
<dbReference type="RefSeq" id="WP_101235483.1">
    <property type="nucleotide sequence ID" value="NZ_CP158965.1"/>
</dbReference>
<keyword evidence="1" id="KW-1133">Transmembrane helix</keyword>
<evidence type="ECO:0000313" key="2">
    <source>
        <dbReference type="EMBL" id="PKF36893.1"/>
    </source>
</evidence>
<keyword evidence="1" id="KW-0472">Membrane</keyword>
<name>A0A2N0WKD3_9GAMM</name>
<proteinExistence type="predicted"/>
<dbReference type="Proteomes" id="UP000233553">
    <property type="component" value="Unassembled WGS sequence"/>
</dbReference>
<organism evidence="2 3">
    <name type="scientific">Acinetobacter proteolyticus</name>
    <dbReference type="NCBI Taxonomy" id="1776741"/>
    <lineage>
        <taxon>Bacteria</taxon>
        <taxon>Pseudomonadati</taxon>
        <taxon>Pseudomonadota</taxon>
        <taxon>Gammaproteobacteria</taxon>
        <taxon>Moraxellales</taxon>
        <taxon>Moraxellaceae</taxon>
        <taxon>Acinetobacter</taxon>
    </lineage>
</organism>